<dbReference type="PANTHER" id="PTHR30582">
    <property type="entry name" value="L,D-TRANSPEPTIDASE"/>
    <property type="match status" value="1"/>
</dbReference>
<accession>C4WJ68</accession>
<dbReference type="Proteomes" id="UP000004386">
    <property type="component" value="Unassembled WGS sequence"/>
</dbReference>
<evidence type="ECO:0000256" key="8">
    <source>
        <dbReference type="SAM" id="MobiDB-lite"/>
    </source>
</evidence>
<evidence type="ECO:0000313" key="11">
    <source>
        <dbReference type="EMBL" id="EEQ96776.1"/>
    </source>
</evidence>
<dbReference type="InterPro" id="IPR050979">
    <property type="entry name" value="LD-transpeptidase"/>
</dbReference>
<dbReference type="GO" id="GO:0071972">
    <property type="term" value="F:peptidoglycan L,D-transpeptidase activity"/>
    <property type="evidence" value="ECO:0007669"/>
    <property type="project" value="TreeGrafter"/>
</dbReference>
<evidence type="ECO:0000256" key="1">
    <source>
        <dbReference type="ARBA" id="ARBA00004752"/>
    </source>
</evidence>
<keyword evidence="9" id="KW-0732">Signal</keyword>
<protein>
    <submittedName>
        <fullName evidence="11">ErfK/YbiS/YcfS/YnhG family protein</fullName>
    </submittedName>
</protein>
<dbReference type="PROSITE" id="PS52029">
    <property type="entry name" value="LD_TPASE"/>
    <property type="match status" value="1"/>
</dbReference>
<keyword evidence="6 7" id="KW-0961">Cell wall biogenesis/degradation</keyword>
<feature type="domain" description="L,D-TPase catalytic" evidence="10">
    <location>
        <begin position="362"/>
        <end position="495"/>
    </location>
</feature>
<dbReference type="UniPathway" id="UPA00219"/>
<evidence type="ECO:0000256" key="5">
    <source>
        <dbReference type="ARBA" id="ARBA00022984"/>
    </source>
</evidence>
<keyword evidence="4 7" id="KW-0133">Cell shape</keyword>
<dbReference type="InterPro" id="IPR005490">
    <property type="entry name" value="LD_TPept_cat_dom"/>
</dbReference>
<comment type="similarity">
    <text evidence="2">Belongs to the YkuD family.</text>
</comment>
<feature type="signal peptide" evidence="9">
    <location>
        <begin position="1"/>
        <end position="30"/>
    </location>
</feature>
<dbReference type="GO" id="GO:0005576">
    <property type="term" value="C:extracellular region"/>
    <property type="evidence" value="ECO:0007669"/>
    <property type="project" value="TreeGrafter"/>
</dbReference>
<name>C4WJ68_9HYPH</name>
<comment type="caution">
    <text evidence="11">The sequence shown here is derived from an EMBL/GenBank/DDBJ whole genome shotgun (WGS) entry which is preliminary data.</text>
</comment>
<dbReference type="InterPro" id="IPR038063">
    <property type="entry name" value="Transpep_catalytic_dom"/>
</dbReference>
<organism evidence="11 12">
    <name type="scientific">Brucella intermedia LMG 3301</name>
    <dbReference type="NCBI Taxonomy" id="641118"/>
    <lineage>
        <taxon>Bacteria</taxon>
        <taxon>Pseudomonadati</taxon>
        <taxon>Pseudomonadota</taxon>
        <taxon>Alphaproteobacteria</taxon>
        <taxon>Hyphomicrobiales</taxon>
        <taxon>Brucellaceae</taxon>
        <taxon>Brucella/Ochrobactrum group</taxon>
        <taxon>Brucella</taxon>
    </lineage>
</organism>
<feature type="chain" id="PRO_5002945399" evidence="9">
    <location>
        <begin position="31"/>
        <end position="496"/>
    </location>
</feature>
<feature type="compositionally biased region" description="Low complexity" evidence="8">
    <location>
        <begin position="134"/>
        <end position="149"/>
    </location>
</feature>
<dbReference type="PANTHER" id="PTHR30582:SF30">
    <property type="entry name" value="BLR4375 PROTEIN"/>
    <property type="match status" value="1"/>
</dbReference>
<dbReference type="SUPFAM" id="SSF141523">
    <property type="entry name" value="L,D-transpeptidase catalytic domain-like"/>
    <property type="match status" value="1"/>
</dbReference>
<gene>
    <name evidence="11" type="ORF">OINT_1002242</name>
</gene>
<feature type="active site" description="Nucleophile" evidence="7">
    <location>
        <position position="471"/>
    </location>
</feature>
<evidence type="ECO:0000256" key="6">
    <source>
        <dbReference type="ARBA" id="ARBA00023316"/>
    </source>
</evidence>
<evidence type="ECO:0000256" key="7">
    <source>
        <dbReference type="PROSITE-ProRule" id="PRU01373"/>
    </source>
</evidence>
<dbReference type="GO" id="GO:0018104">
    <property type="term" value="P:peptidoglycan-protein cross-linking"/>
    <property type="evidence" value="ECO:0007669"/>
    <property type="project" value="TreeGrafter"/>
</dbReference>
<dbReference type="GO" id="GO:0008360">
    <property type="term" value="P:regulation of cell shape"/>
    <property type="evidence" value="ECO:0007669"/>
    <property type="project" value="UniProtKB-UniRule"/>
</dbReference>
<evidence type="ECO:0000256" key="4">
    <source>
        <dbReference type="ARBA" id="ARBA00022960"/>
    </source>
</evidence>
<sequence>MISRSPRAFFMAHYTRMLRFALFASVAAVAVDGSARADESSYATVAERPVQLAQLYDPGEEIYHDRRVRVFIDQYGRRVTMDRRGRILSVEDANNYDPNAYDRRVRRAPQPDDNWTLDGPVDGGAPYDGFGNVPEDPNYYPDAPAAPQYGGNRDGQVQRSELPPAGDQYPDNTNSASANPGYDGQQDYGQPGYEPPRGVPNPSDMAPAIEMPKGQGAKARIAAYQVLLDRAGASPGVIDGRSGSNVDKAAAAYGELTGKSVNPTDEAAVNAELEATGGPAFTEYTITNEDVGRQYVASIPEDYAHKAQLPAMAYTSVTEMLGEKFHIDEAYLKEINPGVNFNQPGSIVKVPNLGKPVRTKVARIIADKGRKQVRGYDETGKLVVAYPSTIGSSDNPSPSGTVQVERIAINPNYTYNPKINFKQGNNDKVLTIPPGPNGPVGTVWIALSKPTYGIHGTPEPSRIGKTSSHGCVRLTNWDAEELAKLVKAGVTVEFTE</sequence>
<dbReference type="GO" id="GO:0016740">
    <property type="term" value="F:transferase activity"/>
    <property type="evidence" value="ECO:0007669"/>
    <property type="project" value="UniProtKB-KW"/>
</dbReference>
<dbReference type="GO" id="GO:0071555">
    <property type="term" value="P:cell wall organization"/>
    <property type="evidence" value="ECO:0007669"/>
    <property type="project" value="UniProtKB-UniRule"/>
</dbReference>
<evidence type="ECO:0000256" key="9">
    <source>
        <dbReference type="SAM" id="SignalP"/>
    </source>
</evidence>
<dbReference type="CDD" id="cd16913">
    <property type="entry name" value="YkuD_like"/>
    <property type="match status" value="1"/>
</dbReference>
<keyword evidence="5 7" id="KW-0573">Peptidoglycan synthesis</keyword>
<evidence type="ECO:0000313" key="12">
    <source>
        <dbReference type="Proteomes" id="UP000004386"/>
    </source>
</evidence>
<dbReference type="Pfam" id="PF03734">
    <property type="entry name" value="YkuD"/>
    <property type="match status" value="1"/>
</dbReference>
<comment type="pathway">
    <text evidence="1 7">Cell wall biogenesis; peptidoglycan biosynthesis.</text>
</comment>
<reference evidence="11 12" key="1">
    <citation type="submission" date="2009-05" db="EMBL/GenBank/DDBJ databases">
        <authorList>
            <person name="Setubal J.C."/>
            <person name="Boyle S."/>
            <person name="Crasta O.R."/>
            <person name="Gillespie J.J."/>
            <person name="Kenyon R.W."/>
            <person name="Lu J."/>
            <person name="Mane S."/>
            <person name="Nagrani S."/>
            <person name="Shallom J.M."/>
            <person name="Shallom S."/>
            <person name="Shukla M."/>
            <person name="Snyder E.E."/>
            <person name="Sobral B.W."/>
            <person name="Wattam A.R."/>
            <person name="Will R."/>
            <person name="Williams K."/>
            <person name="Yoo H."/>
            <person name="Munk C."/>
            <person name="Tapia R."/>
            <person name="Green L."/>
            <person name="Rogers Y."/>
            <person name="Detter J.C."/>
            <person name="Bruce D."/>
            <person name="Brettin T.S."/>
            <person name="Tsolis R."/>
        </authorList>
    </citation>
    <scope>NUCLEOTIDE SEQUENCE [LARGE SCALE GENOMIC DNA]</scope>
    <source>
        <strain evidence="11 12">LMG 3301</strain>
    </source>
</reference>
<proteinExistence type="inferred from homology"/>
<feature type="compositionally biased region" description="Low complexity" evidence="8">
    <location>
        <begin position="180"/>
        <end position="192"/>
    </location>
</feature>
<dbReference type="Gene3D" id="2.40.440.10">
    <property type="entry name" value="L,D-transpeptidase catalytic domain-like"/>
    <property type="match status" value="1"/>
</dbReference>
<dbReference type="EMBL" id="ACQA01000001">
    <property type="protein sequence ID" value="EEQ96776.1"/>
    <property type="molecule type" value="Genomic_DNA"/>
</dbReference>
<evidence type="ECO:0000256" key="2">
    <source>
        <dbReference type="ARBA" id="ARBA00005992"/>
    </source>
</evidence>
<evidence type="ECO:0000256" key="3">
    <source>
        <dbReference type="ARBA" id="ARBA00022679"/>
    </source>
</evidence>
<keyword evidence="3" id="KW-0808">Transferase</keyword>
<dbReference type="HOGENOM" id="CLU_042399_6_3_5"/>
<dbReference type="AlphaFoldDB" id="C4WJ68"/>
<feature type="region of interest" description="Disordered" evidence="8">
    <location>
        <begin position="94"/>
        <end position="210"/>
    </location>
</feature>
<feature type="active site" description="Proton donor/acceptor" evidence="7">
    <location>
        <position position="455"/>
    </location>
</feature>
<evidence type="ECO:0000259" key="10">
    <source>
        <dbReference type="PROSITE" id="PS52029"/>
    </source>
</evidence>